<dbReference type="EMBL" id="SNRW01049376">
    <property type="protein sequence ID" value="KAA6311168.1"/>
    <property type="molecule type" value="Genomic_DNA"/>
</dbReference>
<dbReference type="AlphaFoldDB" id="A0A5J4PQL2"/>
<proteinExistence type="predicted"/>
<evidence type="ECO:0000313" key="2">
    <source>
        <dbReference type="Proteomes" id="UP000324800"/>
    </source>
</evidence>
<gene>
    <name evidence="1" type="ORF">EZS28_056179</name>
</gene>
<comment type="caution">
    <text evidence="1">The sequence shown here is derived from an EMBL/GenBank/DDBJ whole genome shotgun (WGS) entry which is preliminary data.</text>
</comment>
<reference evidence="1 2" key="1">
    <citation type="submission" date="2019-03" db="EMBL/GenBank/DDBJ databases">
        <title>Single cell metagenomics reveals metabolic interactions within the superorganism composed of flagellate Streblomastix strix and complex community of Bacteroidetes bacteria on its surface.</title>
        <authorList>
            <person name="Treitli S.C."/>
            <person name="Kolisko M."/>
            <person name="Husnik F."/>
            <person name="Keeling P."/>
            <person name="Hampl V."/>
        </authorList>
    </citation>
    <scope>NUCLEOTIDE SEQUENCE [LARGE SCALE GENOMIC DNA]</scope>
    <source>
        <strain evidence="1">ST1C</strain>
    </source>
</reference>
<feature type="non-terminal residue" evidence="1">
    <location>
        <position position="43"/>
    </location>
</feature>
<accession>A0A5J4PQL2</accession>
<evidence type="ECO:0000313" key="1">
    <source>
        <dbReference type="EMBL" id="KAA6311168.1"/>
    </source>
</evidence>
<protein>
    <submittedName>
        <fullName evidence="1">Uncharacterized protein</fullName>
    </submittedName>
</protein>
<name>A0A5J4PQL2_9EUKA</name>
<organism evidence="1 2">
    <name type="scientific">Streblomastix strix</name>
    <dbReference type="NCBI Taxonomy" id="222440"/>
    <lineage>
        <taxon>Eukaryota</taxon>
        <taxon>Metamonada</taxon>
        <taxon>Preaxostyla</taxon>
        <taxon>Oxymonadida</taxon>
        <taxon>Streblomastigidae</taxon>
        <taxon>Streblomastix</taxon>
    </lineage>
</organism>
<dbReference type="Proteomes" id="UP000324800">
    <property type="component" value="Unassembled WGS sequence"/>
</dbReference>
<sequence length="43" mass="4874">MIAVCRARFTYVSCSCSSSDSYLVELKLAIKFVGRARFKHIIC</sequence>